<evidence type="ECO:0000313" key="6">
    <source>
        <dbReference type="EMBL" id="CED93104.1"/>
    </source>
</evidence>
<keyword evidence="7" id="KW-1185">Reference proteome</keyword>
<dbReference type="InterPro" id="IPR027417">
    <property type="entry name" value="P-loop_NTPase"/>
</dbReference>
<dbReference type="GeneID" id="82204532"/>
<evidence type="ECO:0000256" key="3">
    <source>
        <dbReference type="ARBA" id="ARBA00013368"/>
    </source>
</evidence>
<name>A0A1V1I120_9FIRM</name>
<keyword evidence="4" id="KW-0175">Coiled coil</keyword>
<proteinExistence type="inferred from homology"/>
<dbReference type="Pfam" id="PF13558">
    <property type="entry name" value="SbcC_Walker_B"/>
    <property type="match status" value="1"/>
</dbReference>
<reference evidence="6 7" key="1">
    <citation type="submission" date="2014-04" db="EMBL/GenBank/DDBJ databases">
        <authorList>
            <person name="Hornung B.V."/>
        </authorList>
    </citation>
    <scope>NUCLEOTIDE SEQUENCE [LARGE SCALE GENOMIC DNA]</scope>
    <source>
        <strain evidence="6 7">CRIB</strain>
    </source>
</reference>
<dbReference type="Gene3D" id="3.40.50.300">
    <property type="entry name" value="P-loop containing nucleotide triphosphate hydrolases"/>
    <property type="match status" value="2"/>
</dbReference>
<evidence type="ECO:0000313" key="7">
    <source>
        <dbReference type="Proteomes" id="UP000245622"/>
    </source>
</evidence>
<evidence type="ECO:0000259" key="5">
    <source>
        <dbReference type="Pfam" id="PF13476"/>
    </source>
</evidence>
<sequence length="1174" mass="138491">MKPIKLEFSGLNSYIEKTTIDFEILMNHGIFGIFGDTGSGKSTILDAISLALYGEIPRNTQDYININCDKAIISYEFEIKNKYKKKRYRVSRTIVRSEMGTKTFKAKLSELKNNNIEEVLSEDVDNVNKKIINIIGLTFNDFTKAILLPQGRFNEFIKSTDSSKRDTLERVFDLGKYGEILNYKIIKREEIKFKLKQDLETELRKYEGVTHEAYVNELREIESLKYYLKRKNMEFEIAQKKYKESEEIYENQNNLNKYEVIKKELELKSNDINIKRKQLENFTSAQQINPYINIVQSLKKKINENADKMNSLDKKLDILNQELVISKQKYEKSYKIKSENIPELSTEKIKIQRARELEKEIDIVDKELRQLKEVRDELNYKKHDLEKIKLEAESNKDIITNSLKELEGKIDKLKISAKLKRQIFKAYNYEKEYEIILEDRNSKADKYKFIINKLDEYNLSLKYLQKDKYAIGDKLKDITIHYDSLLKKCPGKMNDVFIKNDNLMELKLKLNLEKEKEIKIDNLQTNLNKTIEQKHKFDREVNTLNDKLEQLEKEINYVEADISKLKYLNLAEELKIDLKENMPCPVCGSRNHEYITTIDNNKIAFNQKKLEQLYQEKNYIKNKLEDTKSKYIEQVCLEQINLKEIKKIKSTREEIKSNDIFKKIDEENRKVEVLKNSIQAWQKDKEDTEEKLMKLKDTKNSIEKDEIKITQNIIFYKQYANEIKSELDNLDEDLKNVKDNYIGLKSILKVSDLCSKIQEIKNNERILEELSEEYIKIKDNKANIENIIQKHNNSLYEINVELVKTVESHAEKKKSRDEKYKEVISITRGEDTLVLISNIDEEINRITYQEEKNKKILEEQKIEYERISSLKSNLEGVLYIEKEEYETQQNQLNQLLKDNKFESIYEVKRSVLDLDYIRTIQDEIMHYDDEMNTAQLKCKELKEKLCGRRIDKENFKSLKNNINIINEELIKIKEKISKKNNILVNLEKSLDIVDEINKDLDKINKDIKLLEELQDVVKDKQFVEYMSISRLMDICENASNRLAFITNGRYNLEFDKKLNFIVRDNFNNRAIRTIDTLSGGELFLTSLALAIGFSSQIQLKGNSILEVLFLDEGFGTLDDKTLKQTIKSLEEIYSKNLSIGIISHIKDLKEYIPAKLIVTSPTEKEGSKIKLEYN</sequence>
<comment type="subunit">
    <text evidence="2">Heterodimer of SbcC and SbcD.</text>
</comment>
<evidence type="ECO:0000256" key="4">
    <source>
        <dbReference type="SAM" id="Coils"/>
    </source>
</evidence>
<evidence type="ECO:0000256" key="2">
    <source>
        <dbReference type="ARBA" id="ARBA00011322"/>
    </source>
</evidence>
<evidence type="ECO:0000256" key="1">
    <source>
        <dbReference type="ARBA" id="ARBA00006930"/>
    </source>
</evidence>
<comment type="similarity">
    <text evidence="1">Belongs to the SMC family. SbcC subfamily.</text>
</comment>
<feature type="domain" description="Rad50/SbcC-type AAA" evidence="5">
    <location>
        <begin position="5"/>
        <end position="274"/>
    </location>
</feature>
<dbReference type="SUPFAM" id="SSF52540">
    <property type="entry name" value="P-loop containing nucleoside triphosphate hydrolases"/>
    <property type="match status" value="1"/>
</dbReference>
<feature type="coiled-coil region" evidence="4">
    <location>
        <begin position="664"/>
        <end position="787"/>
    </location>
</feature>
<dbReference type="PANTHER" id="PTHR32114">
    <property type="entry name" value="ABC TRANSPORTER ABCH.3"/>
    <property type="match status" value="1"/>
</dbReference>
<dbReference type="KEGG" id="ril:CRIB_347"/>
<feature type="coiled-coil region" evidence="4">
    <location>
        <begin position="354"/>
        <end position="423"/>
    </location>
</feature>
<feature type="coiled-coil region" evidence="4">
    <location>
        <begin position="513"/>
        <end position="568"/>
    </location>
</feature>
<dbReference type="Pfam" id="PF13476">
    <property type="entry name" value="AAA_23"/>
    <property type="match status" value="1"/>
</dbReference>
<dbReference type="RefSeq" id="WP_180702852.1">
    <property type="nucleotide sequence ID" value="NZ_LN555523.1"/>
</dbReference>
<feature type="coiled-coil region" evidence="4">
    <location>
        <begin position="924"/>
        <end position="1020"/>
    </location>
</feature>
<protein>
    <recommendedName>
        <fullName evidence="3">Nuclease SbcCD subunit C</fullName>
    </recommendedName>
</protein>
<organism evidence="6 7">
    <name type="scientific">Romboutsia ilealis</name>
    <dbReference type="NCBI Taxonomy" id="1115758"/>
    <lineage>
        <taxon>Bacteria</taxon>
        <taxon>Bacillati</taxon>
        <taxon>Bacillota</taxon>
        <taxon>Clostridia</taxon>
        <taxon>Peptostreptococcales</taxon>
        <taxon>Peptostreptococcaceae</taxon>
        <taxon>Romboutsia</taxon>
    </lineage>
</organism>
<dbReference type="InterPro" id="IPR038729">
    <property type="entry name" value="Rad50/SbcC_AAA"/>
</dbReference>
<dbReference type="Proteomes" id="UP000245622">
    <property type="component" value="Chromosome 1"/>
</dbReference>
<dbReference type="PANTHER" id="PTHR32114:SF2">
    <property type="entry name" value="ABC TRANSPORTER ABCH.3"/>
    <property type="match status" value="1"/>
</dbReference>
<dbReference type="EMBL" id="LN555523">
    <property type="protein sequence ID" value="CED93104.1"/>
    <property type="molecule type" value="Genomic_DNA"/>
</dbReference>
<feature type="coiled-coil region" evidence="4">
    <location>
        <begin position="295"/>
        <end position="329"/>
    </location>
</feature>
<accession>A0A1V1I120</accession>
<gene>
    <name evidence="6" type="ORF">CRIB_347</name>
</gene>
<dbReference type="AlphaFoldDB" id="A0A1V1I120"/>